<dbReference type="CDD" id="cd06587">
    <property type="entry name" value="VOC"/>
    <property type="match status" value="1"/>
</dbReference>
<comment type="caution">
    <text evidence="2">The sequence shown here is derived from an EMBL/GenBank/DDBJ whole genome shotgun (WGS) entry which is preliminary data.</text>
</comment>
<dbReference type="InterPro" id="IPR029068">
    <property type="entry name" value="Glyas_Bleomycin-R_OHBP_Dase"/>
</dbReference>
<reference evidence="2 3" key="1">
    <citation type="submission" date="2020-01" db="EMBL/GenBank/DDBJ databases">
        <title>Insect and environment-associated Actinomycetes.</title>
        <authorList>
            <person name="Currrie C."/>
            <person name="Chevrette M."/>
            <person name="Carlson C."/>
            <person name="Stubbendieck R."/>
            <person name="Wendt-Pienkowski E."/>
        </authorList>
    </citation>
    <scope>NUCLEOTIDE SEQUENCE [LARGE SCALE GENOMIC DNA]</scope>
    <source>
        <strain evidence="2 3">SID8386</strain>
    </source>
</reference>
<dbReference type="Gene3D" id="3.10.180.10">
    <property type="entry name" value="2,3-Dihydroxybiphenyl 1,2-Dioxygenase, domain 1"/>
    <property type="match status" value="1"/>
</dbReference>
<dbReference type="EMBL" id="JAAGNC010000129">
    <property type="protein sequence ID" value="NEC58953.1"/>
    <property type="molecule type" value="Genomic_DNA"/>
</dbReference>
<proteinExistence type="predicted"/>
<evidence type="ECO:0000313" key="2">
    <source>
        <dbReference type="EMBL" id="NEC58953.1"/>
    </source>
</evidence>
<evidence type="ECO:0000259" key="1">
    <source>
        <dbReference type="PROSITE" id="PS51819"/>
    </source>
</evidence>
<protein>
    <submittedName>
        <fullName evidence="2">VOC family protein</fullName>
    </submittedName>
</protein>
<dbReference type="InterPro" id="IPR037523">
    <property type="entry name" value="VOC_core"/>
</dbReference>
<accession>A0ABX0BYS6</accession>
<dbReference type="PROSITE" id="PS51819">
    <property type="entry name" value="VOC"/>
    <property type="match status" value="1"/>
</dbReference>
<dbReference type="RefSeq" id="WP_067593342.1">
    <property type="nucleotide sequence ID" value="NZ_JAAGNC010000129.1"/>
</dbReference>
<evidence type="ECO:0000313" key="3">
    <source>
        <dbReference type="Proteomes" id="UP000470404"/>
    </source>
</evidence>
<feature type="domain" description="VOC" evidence="1">
    <location>
        <begin position="5"/>
        <end position="125"/>
    </location>
</feature>
<name>A0ABX0BYS6_9PSEU</name>
<dbReference type="Proteomes" id="UP000470404">
    <property type="component" value="Unassembled WGS sequence"/>
</dbReference>
<gene>
    <name evidence="2" type="ORF">G3I59_25995</name>
</gene>
<keyword evidence="3" id="KW-1185">Reference proteome</keyword>
<organism evidence="2 3">
    <name type="scientific">Amycolatopsis rubida</name>
    <dbReference type="NCBI Taxonomy" id="112413"/>
    <lineage>
        <taxon>Bacteria</taxon>
        <taxon>Bacillati</taxon>
        <taxon>Actinomycetota</taxon>
        <taxon>Actinomycetes</taxon>
        <taxon>Pseudonocardiales</taxon>
        <taxon>Pseudonocardiaceae</taxon>
        <taxon>Amycolatopsis</taxon>
    </lineage>
</organism>
<dbReference type="Pfam" id="PF00903">
    <property type="entry name" value="Glyoxalase"/>
    <property type="match status" value="1"/>
</dbReference>
<dbReference type="SUPFAM" id="SSF54593">
    <property type="entry name" value="Glyoxalase/Bleomycin resistance protein/Dihydroxybiphenyl dioxygenase"/>
    <property type="match status" value="1"/>
</dbReference>
<dbReference type="InterPro" id="IPR004360">
    <property type="entry name" value="Glyas_Fos-R_dOase_dom"/>
</dbReference>
<sequence length="127" mass="14027">MLTESKAFSGIAVDDLDAARNFYSEVLGLDVRVVDEKYGLLGLAVAGDREVLVYQHPRHRPGNYTVLNFPVPDIEAVVDRLAGRGVEFLRYDDFDADERGIYRGGGPLIAWFADPAGNILSVLQDQD</sequence>